<dbReference type="EMBL" id="AMCI01006182">
    <property type="protein sequence ID" value="EJW94771.1"/>
    <property type="molecule type" value="Genomic_DNA"/>
</dbReference>
<organism evidence="1">
    <name type="scientific">gut metagenome</name>
    <dbReference type="NCBI Taxonomy" id="749906"/>
    <lineage>
        <taxon>unclassified sequences</taxon>
        <taxon>metagenomes</taxon>
        <taxon>organismal metagenomes</taxon>
    </lineage>
</organism>
<dbReference type="AlphaFoldDB" id="J9FIN7"/>
<accession>J9FIN7</accession>
<gene>
    <name evidence="1" type="ORF">EVA_17121</name>
</gene>
<protein>
    <submittedName>
        <fullName evidence="1">Uncharacterized protein</fullName>
    </submittedName>
</protein>
<comment type="caution">
    <text evidence="1">The sequence shown here is derived from an EMBL/GenBank/DDBJ whole genome shotgun (WGS) entry which is preliminary data.</text>
</comment>
<sequence>MVMVVIVLCRRARSFSSVIFLESFHSKRSADKRIGVRGFLIS</sequence>
<proteinExistence type="predicted"/>
<evidence type="ECO:0000313" key="1">
    <source>
        <dbReference type="EMBL" id="EJW94771.1"/>
    </source>
</evidence>
<reference evidence="1" key="1">
    <citation type="journal article" date="2012" name="PLoS ONE">
        <title>Gene sets for utilization of primary and secondary nutrition supplies in the distal gut of endangered iberian lynx.</title>
        <authorList>
            <person name="Alcaide M."/>
            <person name="Messina E."/>
            <person name="Richter M."/>
            <person name="Bargiela R."/>
            <person name="Peplies J."/>
            <person name="Huws S.A."/>
            <person name="Newbold C.J."/>
            <person name="Golyshin P.N."/>
            <person name="Simon M.A."/>
            <person name="Lopez G."/>
            <person name="Yakimov M.M."/>
            <person name="Ferrer M."/>
        </authorList>
    </citation>
    <scope>NUCLEOTIDE SEQUENCE</scope>
</reference>
<name>J9FIN7_9ZZZZ</name>